<dbReference type="PROSITE" id="PS00805">
    <property type="entry name" value="CALRETICULIN_REPEAT"/>
    <property type="match status" value="2"/>
</dbReference>
<proteinExistence type="inferred from homology"/>
<dbReference type="EMBL" id="OZ023705">
    <property type="protein sequence ID" value="CAK9874353.1"/>
    <property type="molecule type" value="Genomic_DNA"/>
</dbReference>
<dbReference type="InterPro" id="IPR018124">
    <property type="entry name" value="Calret/calnex_CS"/>
</dbReference>
<evidence type="ECO:0000256" key="5">
    <source>
        <dbReference type="ARBA" id="ARBA00022989"/>
    </source>
</evidence>
<dbReference type="InterPro" id="IPR009033">
    <property type="entry name" value="Calreticulin/calnexin_P_dom_sf"/>
</dbReference>
<evidence type="ECO:0000256" key="3">
    <source>
        <dbReference type="ARBA" id="ARBA00022692"/>
    </source>
</evidence>
<evidence type="ECO:0000256" key="2">
    <source>
        <dbReference type="ARBA" id="ARBA00010983"/>
    </source>
</evidence>
<dbReference type="Gene3D" id="2.60.120.200">
    <property type="match status" value="1"/>
</dbReference>
<dbReference type="SUPFAM" id="SSF63887">
    <property type="entry name" value="P-domain of calnexin/calreticulin"/>
    <property type="match status" value="1"/>
</dbReference>
<comment type="similarity">
    <text evidence="2 8">Belongs to the calreticulin family.</text>
</comment>
<dbReference type="PROSITE" id="PS00803">
    <property type="entry name" value="CALRETICULIN_1"/>
    <property type="match status" value="1"/>
</dbReference>
<keyword evidence="7 8" id="KW-0143">Chaperone</keyword>
<dbReference type="Gene3D" id="2.10.250.10">
    <property type="entry name" value="Calreticulin/calnexin, P domain"/>
    <property type="match status" value="1"/>
</dbReference>
<feature type="compositionally biased region" description="Acidic residues" evidence="9">
    <location>
        <begin position="258"/>
        <end position="280"/>
    </location>
</feature>
<feature type="region of interest" description="Disordered" evidence="9">
    <location>
        <begin position="517"/>
        <end position="549"/>
    </location>
</feature>
<organism evidence="10 11">
    <name type="scientific">Sphagnum jensenii</name>
    <dbReference type="NCBI Taxonomy" id="128206"/>
    <lineage>
        <taxon>Eukaryota</taxon>
        <taxon>Viridiplantae</taxon>
        <taxon>Streptophyta</taxon>
        <taxon>Embryophyta</taxon>
        <taxon>Bryophyta</taxon>
        <taxon>Sphagnophytina</taxon>
        <taxon>Sphagnopsida</taxon>
        <taxon>Sphagnales</taxon>
        <taxon>Sphagnaceae</taxon>
        <taxon>Sphagnum</taxon>
    </lineage>
</organism>
<dbReference type="PRINTS" id="PR00626">
    <property type="entry name" value="CALRETICULIN"/>
</dbReference>
<evidence type="ECO:0000313" key="10">
    <source>
        <dbReference type="EMBL" id="CAK9874353.1"/>
    </source>
</evidence>
<dbReference type="Proteomes" id="UP001497522">
    <property type="component" value="Chromosome 4"/>
</dbReference>
<feature type="compositionally biased region" description="Acidic residues" evidence="9">
    <location>
        <begin position="287"/>
        <end position="296"/>
    </location>
</feature>
<keyword evidence="8" id="KW-0732">Signal</keyword>
<evidence type="ECO:0000256" key="1">
    <source>
        <dbReference type="ARBA" id="ARBA00004389"/>
    </source>
</evidence>
<keyword evidence="4 8" id="KW-0256">Endoplasmic reticulum</keyword>
<feature type="signal peptide" evidence="8">
    <location>
        <begin position="1"/>
        <end position="16"/>
    </location>
</feature>
<evidence type="ECO:0000256" key="7">
    <source>
        <dbReference type="ARBA" id="ARBA00023186"/>
    </source>
</evidence>
<evidence type="ECO:0000313" key="11">
    <source>
        <dbReference type="Proteomes" id="UP001497522"/>
    </source>
</evidence>
<dbReference type="PANTHER" id="PTHR11073">
    <property type="entry name" value="CALRETICULIN AND CALNEXIN"/>
    <property type="match status" value="1"/>
</dbReference>
<evidence type="ECO:0000256" key="6">
    <source>
        <dbReference type="ARBA" id="ARBA00023136"/>
    </source>
</evidence>
<dbReference type="PANTHER" id="PTHR11073:SF1">
    <property type="entry name" value="CALNEXIN 14D-RELATED"/>
    <property type="match status" value="1"/>
</dbReference>
<gene>
    <name evidence="10" type="ORF">CSSPJE1EN2_LOCUS16782</name>
</gene>
<feature type="compositionally biased region" description="Basic and acidic residues" evidence="9">
    <location>
        <begin position="225"/>
        <end position="257"/>
    </location>
</feature>
<sequence length="549" mass="61900">MMAIARSLLLFGVVLSCCSVLFVASSSDTIFYDSFDENWDGRWIVSQSSDYGGKWKYEKSEGHEDYGLLVSQPAKKYGIAVDLPEEVNPTDNTVVLQYDLRLQKGLECGGAYLKYLLPQAAGWTPSDFNNESPYSIMFGPDKCGSTNKVHFIFRHKNPKTGKYVEHHLTNPPMIINDKLSHVYTAVIYPDHTLKILIDGEEKKTANLLSNDFDPTVVPPETIPDPEDKKPEDWDDRAKIPDPEASKPDDWDEEAPKEIEDEDAEKPEGWLDDEPDEVDDLDAVKPEDWDDEEDGEWEPPKVSNPKCEEAPGCGEWTRPTKKNPAYKGKWRAPLIDNPEYQGIWAPQQIPNPEYFELEKPNLEPIAAIGIEIWTMQDGILFDNVLVSHDEAAATEYREKTWKPKFDAEKEKEAAEVKLDDPGKLSALDGIKAKVFEVLYKIVDLPFLANYKSQIEELLAKGEKNATVTLSILATIPIILLTLLYSLLFGKKKSPPVVSVEEIKKEDLVVPDDAVATKEEAVVEEDSQEPAGEIEGEDEPSATRRRTRRDT</sequence>
<evidence type="ECO:0008006" key="12">
    <source>
        <dbReference type="Google" id="ProtNLM"/>
    </source>
</evidence>
<keyword evidence="11" id="KW-1185">Reference proteome</keyword>
<evidence type="ECO:0000256" key="9">
    <source>
        <dbReference type="SAM" id="MobiDB-lite"/>
    </source>
</evidence>
<dbReference type="SUPFAM" id="SSF49899">
    <property type="entry name" value="Concanavalin A-like lectins/glucanases"/>
    <property type="match status" value="1"/>
</dbReference>
<feature type="compositionally biased region" description="Acidic residues" evidence="9">
    <location>
        <begin position="520"/>
        <end position="538"/>
    </location>
</feature>
<keyword evidence="6 8" id="KW-0472">Membrane</keyword>
<keyword evidence="3 8" id="KW-0812">Transmembrane</keyword>
<feature type="chain" id="PRO_5044955610" description="Calnexin" evidence="8">
    <location>
        <begin position="17"/>
        <end position="549"/>
    </location>
</feature>
<dbReference type="Pfam" id="PF00262">
    <property type="entry name" value="Calreticulin"/>
    <property type="match status" value="1"/>
</dbReference>
<keyword evidence="5 8" id="KW-1133">Transmembrane helix</keyword>
<dbReference type="PROSITE" id="PS51257">
    <property type="entry name" value="PROKAR_LIPOPROTEIN"/>
    <property type="match status" value="1"/>
</dbReference>
<dbReference type="InterPro" id="IPR001580">
    <property type="entry name" value="Calret/calnex"/>
</dbReference>
<feature type="transmembrane region" description="Helical" evidence="8">
    <location>
        <begin position="466"/>
        <end position="487"/>
    </location>
</feature>
<dbReference type="InterPro" id="IPR013320">
    <property type="entry name" value="ConA-like_dom_sf"/>
</dbReference>
<protein>
    <recommendedName>
        <fullName evidence="12">Calnexin</fullName>
    </recommendedName>
</protein>
<comment type="subcellular location">
    <subcellularLocation>
        <location evidence="1">Endoplasmic reticulum membrane</location>
        <topology evidence="1">Single-pass membrane protein</topology>
    </subcellularLocation>
</comment>
<name>A0ABP1BG10_9BRYO</name>
<reference evidence="10" key="1">
    <citation type="submission" date="2024-03" db="EMBL/GenBank/DDBJ databases">
        <authorList>
            <consortium name="ELIXIR-Norway"/>
            <consortium name="Elixir Norway"/>
        </authorList>
    </citation>
    <scope>NUCLEOTIDE SEQUENCE</scope>
</reference>
<feature type="region of interest" description="Disordered" evidence="9">
    <location>
        <begin position="208"/>
        <end position="319"/>
    </location>
</feature>
<accession>A0ABP1BG10</accession>
<dbReference type="PROSITE" id="PS00804">
    <property type="entry name" value="CALRETICULIN_2"/>
    <property type="match status" value="1"/>
</dbReference>
<evidence type="ECO:0000256" key="8">
    <source>
        <dbReference type="RuleBase" id="RU362126"/>
    </source>
</evidence>
<evidence type="ECO:0000256" key="4">
    <source>
        <dbReference type="ARBA" id="ARBA00022824"/>
    </source>
</evidence>